<evidence type="ECO:0000259" key="4">
    <source>
        <dbReference type="Pfam" id="PF00135"/>
    </source>
</evidence>
<reference evidence="5 6" key="1">
    <citation type="submission" date="2017-05" db="EMBL/GenBank/DDBJ databases">
        <authorList>
            <person name="Song R."/>
            <person name="Chenine A.L."/>
            <person name="Ruprecht R.M."/>
        </authorList>
    </citation>
    <scope>NUCLEOTIDE SEQUENCE [LARGE SCALE GENOMIC DNA]</scope>
    <source>
        <strain evidence="5 6">CECT 7927</strain>
    </source>
</reference>
<organism evidence="5 6">
    <name type="scientific">Vibrio mangrovi</name>
    <dbReference type="NCBI Taxonomy" id="474394"/>
    <lineage>
        <taxon>Bacteria</taxon>
        <taxon>Pseudomonadati</taxon>
        <taxon>Pseudomonadota</taxon>
        <taxon>Gammaproteobacteria</taxon>
        <taxon>Vibrionales</taxon>
        <taxon>Vibrionaceae</taxon>
        <taxon>Vibrio</taxon>
    </lineage>
</organism>
<dbReference type="InterPro" id="IPR029058">
    <property type="entry name" value="AB_hydrolase_fold"/>
</dbReference>
<dbReference type="Pfam" id="PF00135">
    <property type="entry name" value="COesterase"/>
    <property type="match status" value="1"/>
</dbReference>
<evidence type="ECO:0000256" key="2">
    <source>
        <dbReference type="ARBA" id="ARBA00022801"/>
    </source>
</evidence>
<dbReference type="AlphaFoldDB" id="A0A1Y6ISF9"/>
<dbReference type="SUPFAM" id="SSF53474">
    <property type="entry name" value="alpha/beta-Hydrolases"/>
    <property type="match status" value="1"/>
</dbReference>
<dbReference type="Proteomes" id="UP000196125">
    <property type="component" value="Unassembled WGS sequence"/>
</dbReference>
<dbReference type="EMBL" id="FXXI01000002">
    <property type="protein sequence ID" value="SMS00609.1"/>
    <property type="molecule type" value="Genomic_DNA"/>
</dbReference>
<dbReference type="GO" id="GO:0016787">
    <property type="term" value="F:hydrolase activity"/>
    <property type="evidence" value="ECO:0007669"/>
    <property type="project" value="UniProtKB-KW"/>
</dbReference>
<comment type="similarity">
    <text evidence="1 3">Belongs to the type-B carboxylesterase/lipase family.</text>
</comment>
<accession>A0A1Y6ISF9</accession>
<feature type="signal peptide" evidence="3">
    <location>
        <begin position="1"/>
        <end position="29"/>
    </location>
</feature>
<keyword evidence="2 3" id="KW-0378">Hydrolase</keyword>
<dbReference type="Gene3D" id="3.40.50.1820">
    <property type="entry name" value="alpha/beta hydrolase"/>
    <property type="match status" value="1"/>
</dbReference>
<dbReference type="PROSITE" id="PS00122">
    <property type="entry name" value="CARBOXYLESTERASE_B_1"/>
    <property type="match status" value="1"/>
</dbReference>
<feature type="domain" description="Carboxylesterase type B" evidence="4">
    <location>
        <begin position="32"/>
        <end position="350"/>
    </location>
</feature>
<sequence length="562" mass="62637">MNYMNNYIGKLSTFLLSASFVMGCSSASAYPEQVNLKQGRFTGVTDSSSGTNYWLGIPYAQAPVGELRWQVPLAPKASHVRFQADQQGNICPQVSAGEVIGDEDCLNLNIYRPDSRRPLPVLIYIHGGNNQSGRADEFNPQQLAVDINAVVVTMNYRLGALGFNPMAALKTSDAVQASGNFTLLDQARALEWVRNNISHFGGQANNITVSGFSAGGRDVMAMLISPLFAGKFEHAIAFSGGMTTSPVEDSQKVFRREFARLVVEDGIESTQQAAEAWLAQPDQAVKDYLQNLSAERIARLMPRAGIRMSVFPHLYLDGTVLPRQGFDTQRYNEVPTMMLTGHDEFSFFALGDPYFQQQGDWSTDPEMVNAYRFVFRYGGMLYRSFNVAESAQKMAPHFRAPIYAGEFRYGSDPTVVGSQLDNLGSFHGVFLPLLDDKLRQPSFGEAFDTPGAKALGTLFKRHLGAFIRTGHASFTSPVRWNPWNLKREELGQSIYIMDANHNSAIAYRSEPTFTVENVITMIENDHTISEDIKVHLLQNVLNGRWFSQELDEYFGTPTLWEK</sequence>
<dbReference type="InterPro" id="IPR002018">
    <property type="entry name" value="CarbesteraseB"/>
</dbReference>
<evidence type="ECO:0000313" key="6">
    <source>
        <dbReference type="Proteomes" id="UP000196125"/>
    </source>
</evidence>
<gene>
    <name evidence="5" type="primary">pnbA_3</name>
    <name evidence="5" type="ORF">VIM7927_01876</name>
</gene>
<proteinExistence type="inferred from homology"/>
<evidence type="ECO:0000256" key="3">
    <source>
        <dbReference type="RuleBase" id="RU361235"/>
    </source>
</evidence>
<dbReference type="EC" id="3.1.1.-" evidence="3"/>
<evidence type="ECO:0000313" key="5">
    <source>
        <dbReference type="EMBL" id="SMS00609.1"/>
    </source>
</evidence>
<keyword evidence="3" id="KW-0732">Signal</keyword>
<dbReference type="PANTHER" id="PTHR11559">
    <property type="entry name" value="CARBOXYLESTERASE"/>
    <property type="match status" value="1"/>
</dbReference>
<dbReference type="InterPro" id="IPR019826">
    <property type="entry name" value="Carboxylesterase_B_AS"/>
</dbReference>
<dbReference type="InterPro" id="IPR050309">
    <property type="entry name" value="Type-B_Carboxylest/Lipase"/>
</dbReference>
<feature type="chain" id="PRO_5011821956" description="Carboxylic ester hydrolase" evidence="3">
    <location>
        <begin position="30"/>
        <end position="562"/>
    </location>
</feature>
<protein>
    <recommendedName>
        <fullName evidence="3">Carboxylic ester hydrolase</fullName>
        <ecNumber evidence="3">3.1.1.-</ecNumber>
    </recommendedName>
</protein>
<name>A0A1Y6ISF9_9VIBR</name>
<evidence type="ECO:0000256" key="1">
    <source>
        <dbReference type="ARBA" id="ARBA00005964"/>
    </source>
</evidence>